<dbReference type="GO" id="GO:0008143">
    <property type="term" value="F:poly(A) binding"/>
    <property type="evidence" value="ECO:0007669"/>
    <property type="project" value="InterPro"/>
</dbReference>
<evidence type="ECO:0000313" key="2">
    <source>
        <dbReference type="EMBL" id="KAK4757939.1"/>
    </source>
</evidence>
<dbReference type="PANTHER" id="PTHR14738">
    <property type="entry name" value="ZINC FINGER CCCH DOMAIN-CONTAINING PROTEIN 14"/>
    <property type="match status" value="1"/>
</dbReference>
<dbReference type="Pfam" id="PF01480">
    <property type="entry name" value="PWI"/>
    <property type="match status" value="1"/>
</dbReference>
<accession>A0AAN7Q2I9</accession>
<gene>
    <name evidence="2" type="ORF">SAY87_019240</name>
</gene>
<organism evidence="2 3">
    <name type="scientific">Trapa incisa</name>
    <dbReference type="NCBI Taxonomy" id="236973"/>
    <lineage>
        <taxon>Eukaryota</taxon>
        <taxon>Viridiplantae</taxon>
        <taxon>Streptophyta</taxon>
        <taxon>Embryophyta</taxon>
        <taxon>Tracheophyta</taxon>
        <taxon>Spermatophyta</taxon>
        <taxon>Magnoliopsida</taxon>
        <taxon>eudicotyledons</taxon>
        <taxon>Gunneridae</taxon>
        <taxon>Pentapetalae</taxon>
        <taxon>rosids</taxon>
        <taxon>malvids</taxon>
        <taxon>Myrtales</taxon>
        <taxon>Lythraceae</taxon>
        <taxon>Trapa</taxon>
    </lineage>
</organism>
<dbReference type="InterPro" id="IPR040366">
    <property type="entry name" value="Nab2/ZC3H14"/>
</dbReference>
<name>A0AAN7Q2I9_9MYRT</name>
<evidence type="ECO:0000313" key="3">
    <source>
        <dbReference type="Proteomes" id="UP001345219"/>
    </source>
</evidence>
<dbReference type="EMBL" id="JAXIOK010000012">
    <property type="protein sequence ID" value="KAK4757939.1"/>
    <property type="molecule type" value="Genomic_DNA"/>
</dbReference>
<comment type="caution">
    <text evidence="2">The sequence shown here is derived from an EMBL/GenBank/DDBJ whole genome shotgun (WGS) entry which is preliminary data.</text>
</comment>
<reference evidence="2 3" key="1">
    <citation type="journal article" date="2023" name="Hortic Res">
        <title>Pangenome of water caltrop reveals structural variations and asymmetric subgenome divergence after allopolyploidization.</title>
        <authorList>
            <person name="Zhang X."/>
            <person name="Chen Y."/>
            <person name="Wang L."/>
            <person name="Yuan Y."/>
            <person name="Fang M."/>
            <person name="Shi L."/>
            <person name="Lu R."/>
            <person name="Comes H.P."/>
            <person name="Ma Y."/>
            <person name="Chen Y."/>
            <person name="Huang G."/>
            <person name="Zhou Y."/>
            <person name="Zheng Z."/>
            <person name="Qiu Y."/>
        </authorList>
    </citation>
    <scope>NUCLEOTIDE SEQUENCE [LARGE SCALE GENOMIC DNA]</scope>
    <source>
        <tissue evidence="2">Roots</tissue>
    </source>
</reference>
<feature type="domain" description="PWI" evidence="1">
    <location>
        <begin position="28"/>
        <end position="84"/>
    </location>
</feature>
<dbReference type="GO" id="GO:0043488">
    <property type="term" value="P:regulation of mRNA stability"/>
    <property type="evidence" value="ECO:0007669"/>
    <property type="project" value="InterPro"/>
</dbReference>
<dbReference type="Gene3D" id="1.20.1390.10">
    <property type="entry name" value="PWI domain"/>
    <property type="match status" value="1"/>
</dbReference>
<dbReference type="PANTHER" id="PTHR14738:SF32">
    <property type="entry name" value="RNA BINDING (RRM_RBD_RNP MOTIFS) FAMILY PROTEIN"/>
    <property type="match status" value="1"/>
</dbReference>
<dbReference type="AlphaFoldDB" id="A0AAN7Q2I9"/>
<dbReference type="GO" id="GO:0005737">
    <property type="term" value="C:cytoplasm"/>
    <property type="evidence" value="ECO:0007669"/>
    <property type="project" value="TreeGrafter"/>
</dbReference>
<keyword evidence="3" id="KW-1185">Reference proteome</keyword>
<dbReference type="GO" id="GO:0005634">
    <property type="term" value="C:nucleus"/>
    <property type="evidence" value="ECO:0007669"/>
    <property type="project" value="TreeGrafter"/>
</dbReference>
<dbReference type="InterPro" id="IPR002483">
    <property type="entry name" value="PWI_dom"/>
</dbReference>
<sequence>MGNMDEGDAWTFKVDFTGQGAARLKVSIKGRLKEFMADYTDDTLVEYVIVLLRNGKRKDEARNELDGFLGNDCDCFVSWLWDHLSANLDLYVQVEETDEHVNQPELSYASTKLEEII</sequence>
<dbReference type="Proteomes" id="UP001345219">
    <property type="component" value="Chromosome 15"/>
</dbReference>
<protein>
    <recommendedName>
        <fullName evidence="1">PWI domain-containing protein</fullName>
    </recommendedName>
</protein>
<proteinExistence type="predicted"/>
<evidence type="ECO:0000259" key="1">
    <source>
        <dbReference type="Pfam" id="PF01480"/>
    </source>
</evidence>